<evidence type="ECO:0000313" key="5">
    <source>
        <dbReference type="Proteomes" id="UP000038750"/>
    </source>
</evidence>
<evidence type="ECO:0000313" key="4">
    <source>
        <dbReference type="EMBL" id="QGR70954.1"/>
    </source>
</evidence>
<dbReference type="eggNOG" id="COG3455">
    <property type="taxonomic scope" value="Bacteria"/>
</dbReference>
<accession>A0A0T9LXM9</accession>
<dbReference type="InterPro" id="IPR017732">
    <property type="entry name" value="T4/T6SS_DotU"/>
</dbReference>
<sequence length="217" mass="24881">MSKINTSVVDAVFYPCWLMVSQLRNGQEVEDGEALYRRACAWIDSARDTLSRAGFSEISCDHMLYTQCALLDESVLNRQKQDSGYTKWLKDPLQARYFNTLNAGEELWERIRTVLQEPAPDTAVLTCFYRALTLGFAGRYREQGDERREDVVRKLSLLVPPFASSQETPVVSRSLRLRSGRKTYWLFWGAGVVILVALWFTLSTRLTHMVSQLTGMH</sequence>
<dbReference type="PANTHER" id="PTHR38033">
    <property type="entry name" value="MEMBRANE PROTEIN-RELATED"/>
    <property type="match status" value="1"/>
</dbReference>
<protein>
    <submittedName>
        <fullName evidence="4">DotU family type IV/VI secretion system protein</fullName>
    </submittedName>
    <submittedName>
        <fullName evidence="3">Membrane protein</fullName>
    </submittedName>
</protein>
<keyword evidence="1" id="KW-0472">Membrane</keyword>
<name>A0A0T9LXM9_YERIN</name>
<dbReference type="Proteomes" id="UP000424966">
    <property type="component" value="Chromosome"/>
</dbReference>
<dbReference type="InterPro" id="IPR038522">
    <property type="entry name" value="T4/T6SS_DotU_sf"/>
</dbReference>
<dbReference type="OrthoDB" id="6998040at2"/>
<proteinExistence type="predicted"/>
<organism evidence="3 5">
    <name type="scientific">Yersinia intermedia</name>
    <dbReference type="NCBI Taxonomy" id="631"/>
    <lineage>
        <taxon>Bacteria</taxon>
        <taxon>Pseudomonadati</taxon>
        <taxon>Pseudomonadota</taxon>
        <taxon>Gammaproteobacteria</taxon>
        <taxon>Enterobacterales</taxon>
        <taxon>Yersiniaceae</taxon>
        <taxon>Yersinia</taxon>
    </lineage>
</organism>
<dbReference type="EMBL" id="CPZJ01000003">
    <property type="protein sequence ID" value="CNF35035.1"/>
    <property type="molecule type" value="Genomic_DNA"/>
</dbReference>
<feature type="domain" description="Type IV / VI secretion system DotU" evidence="2">
    <location>
        <begin position="11"/>
        <end position="204"/>
    </location>
</feature>
<dbReference type="EMBL" id="CP046294">
    <property type="protein sequence ID" value="QGR70954.1"/>
    <property type="molecule type" value="Genomic_DNA"/>
</dbReference>
<dbReference type="GeneID" id="82552360"/>
<evidence type="ECO:0000259" key="2">
    <source>
        <dbReference type="Pfam" id="PF09850"/>
    </source>
</evidence>
<dbReference type="NCBIfam" id="TIGR03349">
    <property type="entry name" value="IV_VI_DotU"/>
    <property type="match status" value="1"/>
</dbReference>
<keyword evidence="1" id="KW-0812">Transmembrane</keyword>
<dbReference type="AlphaFoldDB" id="A0A0T9LXM9"/>
<dbReference type="Pfam" id="PF09850">
    <property type="entry name" value="DotU"/>
    <property type="match status" value="1"/>
</dbReference>
<feature type="transmembrane region" description="Helical" evidence="1">
    <location>
        <begin position="183"/>
        <end position="202"/>
    </location>
</feature>
<dbReference type="PANTHER" id="PTHR38033:SF1">
    <property type="entry name" value="DOTU FAMILY TYPE IV_VI SECRETION SYSTEM PROTEIN"/>
    <property type="match status" value="1"/>
</dbReference>
<dbReference type="Proteomes" id="UP000038750">
    <property type="component" value="Unassembled WGS sequence"/>
</dbReference>
<evidence type="ECO:0000313" key="3">
    <source>
        <dbReference type="EMBL" id="CNF35035.1"/>
    </source>
</evidence>
<evidence type="ECO:0000256" key="1">
    <source>
        <dbReference type="SAM" id="Phobius"/>
    </source>
</evidence>
<dbReference type="STRING" id="631.CH53_3410"/>
<dbReference type="RefSeq" id="WP_071984981.1">
    <property type="nucleotide sequence ID" value="NZ_CABHXO010000099.1"/>
</dbReference>
<dbReference type="NCBIfam" id="NF038239">
    <property type="entry name" value="T6SS_TssL_short"/>
    <property type="match status" value="1"/>
</dbReference>
<keyword evidence="6" id="KW-1185">Reference proteome</keyword>
<reference evidence="3 5" key="1">
    <citation type="submission" date="2015-03" db="EMBL/GenBank/DDBJ databases">
        <authorList>
            <person name="Murphy D."/>
        </authorList>
    </citation>
    <scope>NUCLEOTIDE SEQUENCE [LARGE SCALE GENOMIC DNA]</scope>
    <source>
        <strain evidence="3 5">BR165/97</strain>
    </source>
</reference>
<reference evidence="4 6" key="2">
    <citation type="submission" date="2019-11" db="EMBL/GenBank/DDBJ databases">
        <title>FDA dAtabase for Regulatory Grade micrObial Sequences (FDA-ARGOS): Supporting development and validation of Infectious Disease Dx tests.</title>
        <authorList>
            <person name="Patel R."/>
            <person name="Rucinski S."/>
            <person name="Tallon L."/>
            <person name="Sadzewicz L."/>
            <person name="Vavikolanu K."/>
            <person name="Mehta A."/>
            <person name="Aluvathingal J."/>
            <person name="Nadendla S."/>
            <person name="Nandy P."/>
            <person name="Geyer C."/>
            <person name="Yan Y."/>
            <person name="Sichtig H."/>
        </authorList>
    </citation>
    <scope>NUCLEOTIDE SEQUENCE [LARGE SCALE GENOMIC DNA]</scope>
    <source>
        <strain evidence="4 6">FDAARGOS_729</strain>
    </source>
</reference>
<gene>
    <name evidence="3" type="ORF">ERS008530_00983</name>
    <name evidence="4" type="ORF">FOC37_11600</name>
</gene>
<evidence type="ECO:0000313" key="6">
    <source>
        <dbReference type="Proteomes" id="UP000424966"/>
    </source>
</evidence>
<dbReference type="Gene3D" id="1.25.40.590">
    <property type="entry name" value="Type IV / VI secretion system, DotU"/>
    <property type="match status" value="1"/>
</dbReference>
<keyword evidence="1" id="KW-1133">Transmembrane helix</keyword>